<evidence type="ECO:0000313" key="1">
    <source>
        <dbReference type="EMBL" id="GEP60824.1"/>
    </source>
</evidence>
<dbReference type="Gene3D" id="1.10.530.10">
    <property type="match status" value="1"/>
</dbReference>
<keyword evidence="2" id="KW-1185">Reference proteome</keyword>
<organism evidence="1 2">
    <name type="scientific">Reyranella soli</name>
    <dbReference type="NCBI Taxonomy" id="1230389"/>
    <lineage>
        <taxon>Bacteria</taxon>
        <taxon>Pseudomonadati</taxon>
        <taxon>Pseudomonadota</taxon>
        <taxon>Alphaproteobacteria</taxon>
        <taxon>Hyphomicrobiales</taxon>
        <taxon>Reyranellaceae</taxon>
        <taxon>Reyranella</taxon>
    </lineage>
</organism>
<reference evidence="1 2" key="1">
    <citation type="submission" date="2019-07" db="EMBL/GenBank/DDBJ databases">
        <title>Whole genome shotgun sequence of Reyranella soli NBRC 108950.</title>
        <authorList>
            <person name="Hosoyama A."/>
            <person name="Uohara A."/>
            <person name="Ohji S."/>
            <person name="Ichikawa N."/>
        </authorList>
    </citation>
    <scope>NUCLEOTIDE SEQUENCE [LARGE SCALE GENOMIC DNA]</scope>
    <source>
        <strain evidence="1 2">NBRC 108950</strain>
    </source>
</reference>
<accession>A0A512NPF1</accession>
<name>A0A512NPF1_9HYPH</name>
<gene>
    <name evidence="1" type="ORF">RSO01_79900</name>
</gene>
<comment type="caution">
    <text evidence="1">The sequence shown here is derived from an EMBL/GenBank/DDBJ whole genome shotgun (WGS) entry which is preliminary data.</text>
</comment>
<dbReference type="AlphaFoldDB" id="A0A512NPF1"/>
<protein>
    <submittedName>
        <fullName evidence="1">Uncharacterized protein</fullName>
    </submittedName>
</protein>
<dbReference type="EMBL" id="BKAJ01000184">
    <property type="protein sequence ID" value="GEP60824.1"/>
    <property type="molecule type" value="Genomic_DNA"/>
</dbReference>
<sequence length="160" mass="17022">MPPGRASALRRGAAAFVLLVAASGLGLLSLGKGTTAQAQVMADGMGVSVEGLKEDLVARLADCETGGKANPDAVITPDANGQASIGRLQFQTRTVIAFTKEIEDRRIDAGEARRIALDGQRSAALAKRIIFERDGAQHWHRCARSLGLYKEVEAIQRLAR</sequence>
<dbReference type="Proteomes" id="UP000321058">
    <property type="component" value="Unassembled WGS sequence"/>
</dbReference>
<evidence type="ECO:0000313" key="2">
    <source>
        <dbReference type="Proteomes" id="UP000321058"/>
    </source>
</evidence>
<proteinExistence type="predicted"/>